<feature type="domain" description="NADH:flavin oxidoreductase/NADH oxidase N-terminal" evidence="3">
    <location>
        <begin position="15"/>
        <end position="344"/>
    </location>
</feature>
<keyword evidence="5" id="KW-1185">Reference proteome</keyword>
<dbReference type="PANTHER" id="PTHR43656:SF2">
    <property type="entry name" value="BINDING OXIDOREDUCTASE, PUTATIVE (AFU_ORTHOLOGUE AFUA_2G08260)-RELATED"/>
    <property type="match status" value="1"/>
</dbReference>
<dbReference type="STRING" id="1454373.ACMU_03060"/>
<evidence type="ECO:0000313" key="4">
    <source>
        <dbReference type="EMBL" id="KAJ57501.1"/>
    </source>
</evidence>
<dbReference type="PANTHER" id="PTHR43656">
    <property type="entry name" value="BINDING OXIDOREDUCTASE, PUTATIVE (AFU_ORTHOLOGUE AFUA_2G08260)-RELATED"/>
    <property type="match status" value="1"/>
</dbReference>
<dbReference type="InterPro" id="IPR051799">
    <property type="entry name" value="NADH_flavin_oxidoreductase"/>
</dbReference>
<dbReference type="AlphaFoldDB" id="A0A037ZM50"/>
<accession>A0A037ZM50</accession>
<dbReference type="GO" id="GO:0010181">
    <property type="term" value="F:FMN binding"/>
    <property type="evidence" value="ECO:0007669"/>
    <property type="project" value="InterPro"/>
</dbReference>
<keyword evidence="2" id="KW-0560">Oxidoreductase</keyword>
<dbReference type="InterPro" id="IPR001155">
    <property type="entry name" value="OxRdtase_FMN_N"/>
</dbReference>
<sequence>MNSQTTQHPALDAGKIHNLALRNRYVVAPMSRASAGEDGVPTSEMAAYYARFAQGGYGLIIAEGAYTDTILAQSYGNQPGMCTDAHAHGWKATVDAVHAAGGKIILQLIHAGAVSQVVDTPHAPSPVRPDGMMLQGYGPKQGAYPVPVPLSDHQIAETKAGFVMAALRAERAGFDGVEVHCANGYLLDQFLTPETNSRTAPYGGSLQNRIRLTCEIIAEIRAVTGQDFATGVRLSQAKATQPDYFWQGGLKDAAVIFDAVHLAGAAFIHLASEIKGYTYHSRTKQGESLTKLARMRTGLPVIANGGLQDPQLARDIMSAGEADFVSVGKSALVNPDLPQKIAAGQTPVEFSFDVFSHGVSLAGQAQWQAAQIG</sequence>
<evidence type="ECO:0000256" key="1">
    <source>
        <dbReference type="ARBA" id="ARBA00022630"/>
    </source>
</evidence>
<gene>
    <name evidence="4" type="ORF">ACMU_03060</name>
</gene>
<keyword evidence="1" id="KW-0285">Flavoprotein</keyword>
<dbReference type="Pfam" id="PF00724">
    <property type="entry name" value="Oxidored_FMN"/>
    <property type="match status" value="1"/>
</dbReference>
<organism evidence="4 5">
    <name type="scientific">Actibacterium mucosum KCTC 23349</name>
    <dbReference type="NCBI Taxonomy" id="1454373"/>
    <lineage>
        <taxon>Bacteria</taxon>
        <taxon>Pseudomonadati</taxon>
        <taxon>Pseudomonadota</taxon>
        <taxon>Alphaproteobacteria</taxon>
        <taxon>Rhodobacterales</taxon>
        <taxon>Roseobacteraceae</taxon>
        <taxon>Actibacterium</taxon>
    </lineage>
</organism>
<dbReference type="RefSeq" id="WP_035255877.1">
    <property type="nucleotide sequence ID" value="NZ_JFKE01000001.1"/>
</dbReference>
<dbReference type="Gene3D" id="3.20.20.70">
    <property type="entry name" value="Aldolase class I"/>
    <property type="match status" value="1"/>
</dbReference>
<evidence type="ECO:0000313" key="5">
    <source>
        <dbReference type="Proteomes" id="UP000026249"/>
    </source>
</evidence>
<name>A0A037ZM50_9RHOB</name>
<proteinExistence type="predicted"/>
<dbReference type="Proteomes" id="UP000026249">
    <property type="component" value="Unassembled WGS sequence"/>
</dbReference>
<dbReference type="SUPFAM" id="SSF51395">
    <property type="entry name" value="FMN-linked oxidoreductases"/>
    <property type="match status" value="1"/>
</dbReference>
<dbReference type="EMBL" id="JFKE01000001">
    <property type="protein sequence ID" value="KAJ57501.1"/>
    <property type="molecule type" value="Genomic_DNA"/>
</dbReference>
<reference evidence="4 5" key="1">
    <citation type="submission" date="2014-03" db="EMBL/GenBank/DDBJ databases">
        <title>Draft Genome Sequence of Actibacterium mucosum KCTC 23349, a Marine Alphaproteobacterium with Complex Ionic Requirements Isolated from Mediterranean Seawater at Malvarrosa Beach, Valencia, Spain.</title>
        <authorList>
            <person name="Arahal D.R."/>
            <person name="Shao Z."/>
            <person name="Lai Q."/>
            <person name="Pujalte M.J."/>
        </authorList>
    </citation>
    <scope>NUCLEOTIDE SEQUENCE [LARGE SCALE GENOMIC DNA]</scope>
    <source>
        <strain evidence="4 5">KCTC 23349</strain>
    </source>
</reference>
<dbReference type="GO" id="GO:0016491">
    <property type="term" value="F:oxidoreductase activity"/>
    <property type="evidence" value="ECO:0007669"/>
    <property type="project" value="UniProtKB-KW"/>
</dbReference>
<dbReference type="OrthoDB" id="9784632at2"/>
<evidence type="ECO:0000259" key="3">
    <source>
        <dbReference type="Pfam" id="PF00724"/>
    </source>
</evidence>
<dbReference type="InterPro" id="IPR013785">
    <property type="entry name" value="Aldolase_TIM"/>
</dbReference>
<dbReference type="CDD" id="cd02803">
    <property type="entry name" value="OYE_like_FMN_family"/>
    <property type="match status" value="1"/>
</dbReference>
<evidence type="ECO:0000256" key="2">
    <source>
        <dbReference type="ARBA" id="ARBA00023002"/>
    </source>
</evidence>
<comment type="caution">
    <text evidence="4">The sequence shown here is derived from an EMBL/GenBank/DDBJ whole genome shotgun (WGS) entry which is preliminary data.</text>
</comment>
<protein>
    <recommendedName>
        <fullName evidence="3">NADH:flavin oxidoreductase/NADH oxidase N-terminal domain-containing protein</fullName>
    </recommendedName>
</protein>